<evidence type="ECO:0000256" key="1">
    <source>
        <dbReference type="SAM" id="MobiDB-lite"/>
    </source>
</evidence>
<dbReference type="Proteomes" id="UP000182658">
    <property type="component" value="Unassembled WGS sequence"/>
</dbReference>
<gene>
    <name evidence="2" type="ORF">CONLIGDRAFT_632562</name>
</gene>
<dbReference type="AlphaFoldDB" id="A0A1J7ILG1"/>
<dbReference type="EMBL" id="KV875098">
    <property type="protein sequence ID" value="OIW28302.1"/>
    <property type="molecule type" value="Genomic_DNA"/>
</dbReference>
<protein>
    <submittedName>
        <fullName evidence="2">Uncharacterized protein</fullName>
    </submittedName>
</protein>
<proteinExistence type="predicted"/>
<dbReference type="OrthoDB" id="629492at2759"/>
<reference evidence="2 3" key="1">
    <citation type="submission" date="2016-10" db="EMBL/GenBank/DDBJ databases">
        <title>Draft genome sequence of Coniochaeta ligniaria NRRL30616, a lignocellulolytic fungus for bioabatement of inhibitors in plant biomass hydrolysates.</title>
        <authorList>
            <consortium name="DOE Joint Genome Institute"/>
            <person name="Jimenez D.J."/>
            <person name="Hector R.E."/>
            <person name="Riley R."/>
            <person name="Sun H."/>
            <person name="Grigoriev I.V."/>
            <person name="Van Elsas J.D."/>
            <person name="Nichols N.N."/>
        </authorList>
    </citation>
    <scope>NUCLEOTIDE SEQUENCE [LARGE SCALE GENOMIC DNA]</scope>
    <source>
        <strain evidence="2 3">NRRL 30616</strain>
    </source>
</reference>
<dbReference type="InParanoid" id="A0A1J7ILG1"/>
<keyword evidence="3" id="KW-1185">Reference proteome</keyword>
<name>A0A1J7ILG1_9PEZI</name>
<organism evidence="2 3">
    <name type="scientific">Coniochaeta ligniaria NRRL 30616</name>
    <dbReference type="NCBI Taxonomy" id="1408157"/>
    <lineage>
        <taxon>Eukaryota</taxon>
        <taxon>Fungi</taxon>
        <taxon>Dikarya</taxon>
        <taxon>Ascomycota</taxon>
        <taxon>Pezizomycotina</taxon>
        <taxon>Sordariomycetes</taxon>
        <taxon>Sordariomycetidae</taxon>
        <taxon>Coniochaetales</taxon>
        <taxon>Coniochaetaceae</taxon>
        <taxon>Coniochaeta</taxon>
    </lineage>
</organism>
<evidence type="ECO:0000313" key="2">
    <source>
        <dbReference type="EMBL" id="OIW28302.1"/>
    </source>
</evidence>
<feature type="region of interest" description="Disordered" evidence="1">
    <location>
        <begin position="45"/>
        <end position="65"/>
    </location>
</feature>
<evidence type="ECO:0000313" key="3">
    <source>
        <dbReference type="Proteomes" id="UP000182658"/>
    </source>
</evidence>
<accession>A0A1J7ILG1</accession>
<feature type="compositionally biased region" description="Pro residues" evidence="1">
    <location>
        <begin position="56"/>
        <end position="65"/>
    </location>
</feature>
<sequence length="65" mass="7327">MSKATMLKEEGNRHFQAGDFVSAEALVLLYCYVCHPHLSTIYPSDKVCPRTADSKPPQPRPIQPR</sequence>